<keyword evidence="2 6" id="KW-0808">Transferase</keyword>
<dbReference type="RefSeq" id="WP_007997554.1">
    <property type="nucleotide sequence ID" value="NZ_AOJI01000002.1"/>
</dbReference>
<dbReference type="InterPro" id="IPR018357">
    <property type="entry name" value="Hexapep_transf_CS"/>
</dbReference>
<organism evidence="6 7">
    <name type="scientific">Halorubrum aidingense JCM 13560</name>
    <dbReference type="NCBI Taxonomy" id="1230454"/>
    <lineage>
        <taxon>Archaea</taxon>
        <taxon>Methanobacteriati</taxon>
        <taxon>Methanobacteriota</taxon>
        <taxon>Stenosarchaea group</taxon>
        <taxon>Halobacteria</taxon>
        <taxon>Halobacteriales</taxon>
        <taxon>Haloferacaceae</taxon>
        <taxon>Halorubrum</taxon>
    </lineage>
</organism>
<evidence type="ECO:0000313" key="6">
    <source>
        <dbReference type="EMBL" id="EMA70656.1"/>
    </source>
</evidence>
<evidence type="ECO:0000256" key="3">
    <source>
        <dbReference type="ARBA" id="ARBA00022915"/>
    </source>
</evidence>
<evidence type="ECO:0000313" key="7">
    <source>
        <dbReference type="Proteomes" id="UP000011575"/>
    </source>
</evidence>
<keyword evidence="7" id="KW-1185">Reference proteome</keyword>
<dbReference type="EMBL" id="AOJI01000002">
    <property type="protein sequence ID" value="EMA70656.1"/>
    <property type="molecule type" value="Genomic_DNA"/>
</dbReference>
<dbReference type="PROSITE" id="PS00101">
    <property type="entry name" value="HEXAPEP_TRANSFERASES"/>
    <property type="match status" value="1"/>
</dbReference>
<dbReference type="AlphaFoldDB" id="M0PKR0"/>
<dbReference type="Pfam" id="PF14602">
    <property type="entry name" value="Hexapep_2"/>
    <property type="match status" value="1"/>
</dbReference>
<feature type="region of interest" description="Disordered" evidence="5">
    <location>
        <begin position="170"/>
        <end position="190"/>
    </location>
</feature>
<keyword evidence="4" id="KW-0457">Lysine biosynthesis</keyword>
<dbReference type="STRING" id="1230454.C461_00167"/>
<feature type="compositionally biased region" description="Basic and acidic residues" evidence="5">
    <location>
        <begin position="1"/>
        <end position="23"/>
    </location>
</feature>
<reference evidence="6 7" key="1">
    <citation type="journal article" date="2014" name="PLoS Genet.">
        <title>Phylogenetically driven sequencing of extremely halophilic archaea reveals strategies for static and dynamic osmo-response.</title>
        <authorList>
            <person name="Becker E.A."/>
            <person name="Seitzer P.M."/>
            <person name="Tritt A."/>
            <person name="Larsen D."/>
            <person name="Krusor M."/>
            <person name="Yao A.I."/>
            <person name="Wu D."/>
            <person name="Madern D."/>
            <person name="Eisen J.A."/>
            <person name="Darling A.E."/>
            <person name="Facciotti M.T."/>
        </authorList>
    </citation>
    <scope>NUCLEOTIDE SEQUENCE [LARGE SCALE GENOMIC DNA]</scope>
    <source>
        <strain evidence="6 7">JCM 13560</strain>
    </source>
</reference>
<protein>
    <submittedName>
        <fullName evidence="6">Transferase</fullName>
    </submittedName>
</protein>
<sequence>MTEVGERPSGIEEDATLRERDGRTPTFGRDPTVREGTVVYADVEVGDRFSTGHHAVVREGTRAGDDVLVGTNAVVDGACTLGDEVSLQTGAYLPRNTTLGDRVFVGPHAVLTNDPAPLRRETTLDGPTLEADVSVGANATILPGVTVGEGAFVAANAVVTEDVPPETLAIGAPARHEQLPEDLDGGNNRR</sequence>
<dbReference type="GO" id="GO:0009085">
    <property type="term" value="P:lysine biosynthetic process"/>
    <property type="evidence" value="ECO:0007669"/>
    <property type="project" value="UniProtKB-KW"/>
</dbReference>
<feature type="region of interest" description="Disordered" evidence="5">
    <location>
        <begin position="1"/>
        <end position="32"/>
    </location>
</feature>
<comment type="caution">
    <text evidence="6">The sequence shown here is derived from an EMBL/GenBank/DDBJ whole genome shotgun (WGS) entry which is preliminary data.</text>
</comment>
<evidence type="ECO:0000256" key="5">
    <source>
        <dbReference type="SAM" id="MobiDB-lite"/>
    </source>
</evidence>
<dbReference type="PANTHER" id="PTHR43300:SF10">
    <property type="entry name" value="2,3,4,5-TETRAHYDROPYRIDINE-2,6-DICARBOXYLATE N-ACETYLTRANSFERASE"/>
    <property type="match status" value="1"/>
</dbReference>
<dbReference type="Gene3D" id="2.160.10.10">
    <property type="entry name" value="Hexapeptide repeat proteins"/>
    <property type="match status" value="1"/>
</dbReference>
<name>M0PKR0_9EURY</name>
<dbReference type="SUPFAM" id="SSF51161">
    <property type="entry name" value="Trimeric LpxA-like enzymes"/>
    <property type="match status" value="1"/>
</dbReference>
<evidence type="ECO:0000256" key="1">
    <source>
        <dbReference type="ARBA" id="ARBA00022605"/>
    </source>
</evidence>
<gene>
    <name evidence="6" type="ORF">C461_00167</name>
</gene>
<keyword evidence="3" id="KW-0220">Diaminopimelate biosynthesis</keyword>
<evidence type="ECO:0000256" key="4">
    <source>
        <dbReference type="ARBA" id="ARBA00023154"/>
    </source>
</evidence>
<dbReference type="GO" id="GO:0016740">
    <property type="term" value="F:transferase activity"/>
    <property type="evidence" value="ECO:0007669"/>
    <property type="project" value="UniProtKB-KW"/>
</dbReference>
<dbReference type="Proteomes" id="UP000011575">
    <property type="component" value="Unassembled WGS sequence"/>
</dbReference>
<proteinExistence type="predicted"/>
<dbReference type="GO" id="GO:0019877">
    <property type="term" value="P:diaminopimelate biosynthetic process"/>
    <property type="evidence" value="ECO:0007669"/>
    <property type="project" value="UniProtKB-KW"/>
</dbReference>
<keyword evidence="1" id="KW-0028">Amino-acid biosynthesis</keyword>
<dbReference type="PATRIC" id="fig|1230454.4.peg.34"/>
<dbReference type="Pfam" id="PF00132">
    <property type="entry name" value="Hexapep"/>
    <property type="match status" value="1"/>
</dbReference>
<dbReference type="PANTHER" id="PTHR43300">
    <property type="entry name" value="ACETYLTRANSFERASE"/>
    <property type="match status" value="1"/>
</dbReference>
<evidence type="ECO:0000256" key="2">
    <source>
        <dbReference type="ARBA" id="ARBA00022679"/>
    </source>
</evidence>
<dbReference type="OrthoDB" id="200265at2157"/>
<accession>M0PKR0</accession>
<dbReference type="InterPro" id="IPR050179">
    <property type="entry name" value="Trans_hexapeptide_repeat"/>
</dbReference>
<dbReference type="CDD" id="cd03358">
    <property type="entry name" value="LbH_WxcM_N_like"/>
    <property type="match status" value="1"/>
</dbReference>
<dbReference type="InterPro" id="IPR011004">
    <property type="entry name" value="Trimer_LpxA-like_sf"/>
</dbReference>
<dbReference type="InterPro" id="IPR001451">
    <property type="entry name" value="Hexapep"/>
</dbReference>